<dbReference type="InterPro" id="IPR050216">
    <property type="entry name" value="LRR_domain-containing"/>
</dbReference>
<name>A0A1V9Z2I2_9STRA</name>
<gene>
    <name evidence="4" type="ORF">THRCLA_08763</name>
</gene>
<dbReference type="EMBL" id="JNBS01002348">
    <property type="protein sequence ID" value="OQR92204.1"/>
    <property type="molecule type" value="Genomic_DNA"/>
</dbReference>
<reference evidence="4 5" key="1">
    <citation type="journal article" date="2014" name="Genome Biol. Evol.">
        <title>The secreted proteins of Achlya hypogyna and Thraustotheca clavata identify the ancestral oomycete secretome and reveal gene acquisitions by horizontal gene transfer.</title>
        <authorList>
            <person name="Misner I."/>
            <person name="Blouin N."/>
            <person name="Leonard G."/>
            <person name="Richards T.A."/>
            <person name="Lane C.E."/>
        </authorList>
    </citation>
    <scope>NUCLEOTIDE SEQUENCE [LARGE SCALE GENOMIC DNA]</scope>
    <source>
        <strain evidence="4 5">ATCC 34112</strain>
    </source>
</reference>
<dbReference type="PANTHER" id="PTHR48051:SF41">
    <property type="entry name" value="LEUCINE-RICH REPEAT-CONTAINING PROTEIN 40"/>
    <property type="match status" value="1"/>
</dbReference>
<protein>
    <recommendedName>
        <fullName evidence="3">Disease resistance R13L4/SHOC-2-like LRR domain-containing protein</fullName>
    </recommendedName>
</protein>
<evidence type="ECO:0000313" key="4">
    <source>
        <dbReference type="EMBL" id="OQR92204.1"/>
    </source>
</evidence>
<keyword evidence="5" id="KW-1185">Reference proteome</keyword>
<sequence length="792" mass="90210">EYEAAYSATHQFAIATDFAPIALELFQKLQHNFPQAAWDIEAEVMQELAFSNNKDKRIYVLKTLNSMIKQKLSNEQQNRLKKIVHDASCNAKNYEYHEEYFEWARIALALSETNDEKAISLRLMATSKLKLGDVDVAMQLAEEAVKKELSKKSLFAYFQVALQHPKAEKTMLWNIIAQLIELDDFDIYDLVTFAHASYEAGHQAIVLVVLENISQLLKTHIQHTKEVPKIPIGVLFQNMAQLSLSDPTLDKEASAANFVKYLNGLFDIIDIVCESQPEVIFGPPSIFEWFYGVCHNIACNNGYWEYYNIAASIALKAEEIFPNQTQLKGREVKCKLAIVYLQMKRFDTLSDKELHEILQCSEYCLSKISIDSNLKKFQDSIVTAIFKIKIRLNELDGNFVEKYSQGLERSTTKFRELGGMIPTIFDLDSNIKTDFVLLQARGIAREKSYDLWSIASSLYKMSLQIELQKASVESTSIIYTLKKIISLTKTKEDGYEWLSQARQISTSLSIALTDDDVEWFLAKAWNLGISCYRNHQAIQAKNLMLLALNTLDQAKSKLKMSSISTPNNAKELSHDEELDQRLSKCIKLTQGHDLNLVDLSLTNVPNNVMELSHLTKLNLRNNQLEHLPMDMVESLPHLEILNLAQNQLSTLPPNIGSLQKLSHLFAQSNRLLSLPISLMNCTKLRELYVQHNAIRELPDEYVHLTNLDVLSIAHNDIKSLSKAFNALSNLKVVDLSGNPLNEVPELLRRLHEKNLVLHSREKRRELITRAIKVKNSVADSLKKQAREVALGK</sequence>
<dbReference type="InterPro" id="IPR032675">
    <property type="entry name" value="LRR_dom_sf"/>
</dbReference>
<dbReference type="AlphaFoldDB" id="A0A1V9Z2I2"/>
<dbReference type="PANTHER" id="PTHR48051">
    <property type="match status" value="1"/>
</dbReference>
<evidence type="ECO:0000259" key="3">
    <source>
        <dbReference type="Pfam" id="PF23598"/>
    </source>
</evidence>
<proteinExistence type="predicted"/>
<comment type="caution">
    <text evidence="4">The sequence shown here is derived from an EMBL/GenBank/DDBJ whole genome shotgun (WGS) entry which is preliminary data.</text>
</comment>
<dbReference type="InterPro" id="IPR001611">
    <property type="entry name" value="Leu-rich_rpt"/>
</dbReference>
<dbReference type="PROSITE" id="PS51450">
    <property type="entry name" value="LRR"/>
    <property type="match status" value="4"/>
</dbReference>
<dbReference type="SMART" id="SM00364">
    <property type="entry name" value="LRR_BAC"/>
    <property type="match status" value="5"/>
</dbReference>
<dbReference type="OrthoDB" id="65716at2759"/>
<feature type="domain" description="Disease resistance R13L4/SHOC-2-like LRR" evidence="3">
    <location>
        <begin position="631"/>
        <end position="736"/>
    </location>
</feature>
<evidence type="ECO:0000256" key="1">
    <source>
        <dbReference type="ARBA" id="ARBA00022614"/>
    </source>
</evidence>
<accession>A0A1V9Z2I2</accession>
<feature type="non-terminal residue" evidence="4">
    <location>
        <position position="1"/>
    </location>
</feature>
<dbReference type="SMART" id="SM00369">
    <property type="entry name" value="LRR_TYP"/>
    <property type="match status" value="5"/>
</dbReference>
<dbReference type="InterPro" id="IPR055414">
    <property type="entry name" value="LRR_R13L4/SHOC2-like"/>
</dbReference>
<organism evidence="4 5">
    <name type="scientific">Thraustotheca clavata</name>
    <dbReference type="NCBI Taxonomy" id="74557"/>
    <lineage>
        <taxon>Eukaryota</taxon>
        <taxon>Sar</taxon>
        <taxon>Stramenopiles</taxon>
        <taxon>Oomycota</taxon>
        <taxon>Saprolegniomycetes</taxon>
        <taxon>Saprolegniales</taxon>
        <taxon>Achlyaceae</taxon>
        <taxon>Thraustotheca</taxon>
    </lineage>
</organism>
<dbReference type="Gene3D" id="3.80.10.10">
    <property type="entry name" value="Ribonuclease Inhibitor"/>
    <property type="match status" value="2"/>
</dbReference>
<dbReference type="SUPFAM" id="SSF52058">
    <property type="entry name" value="L domain-like"/>
    <property type="match status" value="1"/>
</dbReference>
<evidence type="ECO:0000313" key="5">
    <source>
        <dbReference type="Proteomes" id="UP000243217"/>
    </source>
</evidence>
<dbReference type="GO" id="GO:0005737">
    <property type="term" value="C:cytoplasm"/>
    <property type="evidence" value="ECO:0007669"/>
    <property type="project" value="TreeGrafter"/>
</dbReference>
<evidence type="ECO:0000256" key="2">
    <source>
        <dbReference type="ARBA" id="ARBA00022737"/>
    </source>
</evidence>
<dbReference type="STRING" id="74557.A0A1V9Z2I2"/>
<dbReference type="InterPro" id="IPR003591">
    <property type="entry name" value="Leu-rich_rpt_typical-subtyp"/>
</dbReference>
<dbReference type="Pfam" id="PF23598">
    <property type="entry name" value="LRR_14"/>
    <property type="match status" value="1"/>
</dbReference>
<dbReference type="Proteomes" id="UP000243217">
    <property type="component" value="Unassembled WGS sequence"/>
</dbReference>
<keyword evidence="1" id="KW-0433">Leucine-rich repeat</keyword>
<keyword evidence="2" id="KW-0677">Repeat</keyword>